<proteinExistence type="predicted"/>
<feature type="non-terminal residue" evidence="2">
    <location>
        <position position="1"/>
    </location>
</feature>
<dbReference type="InterPro" id="IPR007922">
    <property type="entry name" value="DciA-like"/>
</dbReference>
<dbReference type="AlphaFoldDB" id="A0A6B1FA05"/>
<dbReference type="EMBL" id="VYDO01000283">
    <property type="protein sequence ID" value="MYG39057.1"/>
    <property type="molecule type" value="Genomic_DNA"/>
</dbReference>
<dbReference type="Pfam" id="PF05258">
    <property type="entry name" value="DciA"/>
    <property type="match status" value="1"/>
</dbReference>
<accession>A0A6B1FA05</accession>
<feature type="compositionally biased region" description="Low complexity" evidence="1">
    <location>
        <begin position="130"/>
        <end position="148"/>
    </location>
</feature>
<protein>
    <submittedName>
        <fullName evidence="2">DUF721 domain-containing protein</fullName>
    </submittedName>
</protein>
<evidence type="ECO:0000313" key="2">
    <source>
        <dbReference type="EMBL" id="MYG39057.1"/>
    </source>
</evidence>
<gene>
    <name evidence="2" type="ORF">F4162_08930</name>
</gene>
<reference evidence="2" key="1">
    <citation type="submission" date="2019-09" db="EMBL/GenBank/DDBJ databases">
        <title>Characterisation of the sponge microbiome using genome-centric metagenomics.</title>
        <authorList>
            <person name="Engelberts J.P."/>
            <person name="Robbins S.J."/>
            <person name="De Goeij J.M."/>
            <person name="Aranda M."/>
            <person name="Bell S.C."/>
            <person name="Webster N.S."/>
        </authorList>
    </citation>
    <scope>NUCLEOTIDE SEQUENCE</scope>
    <source>
        <strain evidence="2">SB0676_bin_10</strain>
    </source>
</reference>
<evidence type="ECO:0000256" key="1">
    <source>
        <dbReference type="SAM" id="MobiDB-lite"/>
    </source>
</evidence>
<name>A0A6B1FA05_9SYNE</name>
<comment type="caution">
    <text evidence="2">The sequence shown here is derived from an EMBL/GenBank/DDBJ whole genome shotgun (WGS) entry which is preliminary data.</text>
</comment>
<sequence length="196" mass="21736">YLRLGLGTVGVGIKATGLQASGPGDGVGVRPAEVLRPIRRAAPQTLGHCLQTVQQHWTRPMARLSRQWSRWAGPALAARCRPLSLHGRTLTVAVDQSHWLQAVQYSRHQLLGRLQAAGFAITELRLQQRSPQSPTDLDQQQQQQSWDQHPSRGQMGKDVCPRCNIPTPQGELQRWGHCCFCQRSSLPPPRLQQGPG</sequence>
<feature type="region of interest" description="Disordered" evidence="1">
    <location>
        <begin position="128"/>
        <end position="156"/>
    </location>
</feature>
<organism evidence="2">
    <name type="scientific">Synechococcus sp. SB0676_bin_10</name>
    <dbReference type="NCBI Taxonomy" id="2604869"/>
    <lineage>
        <taxon>Bacteria</taxon>
        <taxon>Bacillati</taxon>
        <taxon>Cyanobacteriota</taxon>
        <taxon>Cyanophyceae</taxon>
        <taxon>Synechococcales</taxon>
        <taxon>Synechococcaceae</taxon>
        <taxon>Synechococcus</taxon>
    </lineage>
</organism>